<dbReference type="Gene3D" id="1.10.150.910">
    <property type="match status" value="1"/>
</dbReference>
<dbReference type="Proteomes" id="UP000078561">
    <property type="component" value="Unassembled WGS sequence"/>
</dbReference>
<dbReference type="EMBL" id="LT550147">
    <property type="protein sequence ID" value="SAL95103.1"/>
    <property type="molecule type" value="Genomic_DNA"/>
</dbReference>
<dbReference type="GO" id="GO:0005634">
    <property type="term" value="C:nucleus"/>
    <property type="evidence" value="ECO:0007669"/>
    <property type="project" value="UniProtKB-SubCell"/>
</dbReference>
<evidence type="ECO:0000256" key="3">
    <source>
        <dbReference type="SAM" id="SignalP"/>
    </source>
</evidence>
<keyword evidence="8" id="KW-1185">Reference proteome</keyword>
<sequence>MLFVVAFSLYLFPPFDIMSTYTYATTLQKPTAVHDAIKGNFLGPDETNLIVSKGTRIEIYSFANDMLIPAMELDLYCRIDAIKIYTVPNRTTCSLFVLSKQMAFSALHFDITTKKILTEASGTLLEQKGALPNDEIMTVKDQENQAIIVSAFSGVLSCFPIPDTAPDTAGVVEFEPFEHKIQEGNIKCMVALECVSEVPIFAVLYEQEHGVRLKFYQVQLSRKRISMKYAVSEALESTSHLLVPVPAPYGGVLVIGEYIISYYDLEGNNVAISIDSVVITTCEFIGGGSTPRCLLGDAMGFLYILTLDTTWAQKTSLDMSYLGQVSAFSSAVHLGVDMLYLGSSQGDSYLARLDLKNPASPLEVVDEYPSLAPILDFCVYDLDKQGRQTLVCCSGAYNDGSLRIVQSGVDFVERVTIPISSDIKQVWSLNSGALPDKSQHDILVLSNNLSTRLLFHRGGHSEGLEKLDEFLAFDLDLPTLNAKTLLTGDIIQVTKKGIQLMQPHWEALLSDARWVPPPDVDIEIAAIGQEYCVVSCGLGRLFCIAVDYANGSGSLVETSTVDLGMEGSCLSVVDGGPDDEAYVAVGLWKGTNVRLLRLPTLEIVSTATIPGTAPVNILLQTLEEEDYLFVALGNGKLVHYTLSNDMQLLQPKTITLGTQAVKLYSRGDDGKNGVFAASDRSTIINSVSKRLVYSTVNLKDAKGFAEFNNATWPNSVLVMTEQDMLLGDIDPLRKLHISKLPLDKKMGRRITYHDESQTIALGTCQIKRNYGSWANEDTGGIYIYDAQTYQGQYLFVGTTINLPSQPERSKGRILMYEVTSNRTYRLVEALCVPGVVYCIKPYKNSIIAAVDGFLYYLCAYRPEAAEGDRLTVALKSASNILALDLDTNDDSILVGDLMKSVSLLRLENAYATSMTTVAKDYNENWMTAVKMANQNTFIGAEMFNNLFTFSMKSENGTTYMDVVGEFHVGDLINRRHRGSLADKVDSGGQAEEDRWSIVYVTVNGAIGILAGISEDDYMLLLDVQQNMIKMAAPPTGNMDHSSWRNFDNGIRTGEARGYIDGDLVEKFLAFSPRHQQNLVELLSTFISVEDLQTKIENLAQRP</sequence>
<proteinExistence type="predicted"/>
<comment type="subcellular location">
    <subcellularLocation>
        <location evidence="1">Nucleus</location>
    </subcellularLocation>
</comment>
<dbReference type="Pfam" id="PF03178">
    <property type="entry name" value="CPSF_A"/>
    <property type="match status" value="1"/>
</dbReference>
<evidence type="ECO:0000313" key="7">
    <source>
        <dbReference type="EMBL" id="SAL95103.1"/>
    </source>
</evidence>
<evidence type="ECO:0000259" key="4">
    <source>
        <dbReference type="Pfam" id="PF03178"/>
    </source>
</evidence>
<gene>
    <name evidence="7" type="primary">ABSGL_00402.1 scaffold 509</name>
</gene>
<keyword evidence="3" id="KW-0732">Signal</keyword>
<dbReference type="InterPro" id="IPR058543">
    <property type="entry name" value="Beta-prop_RSE1/DDB1/CPSF1_2nd"/>
</dbReference>
<feature type="chain" id="PRO_5007843139" description="DNA damage-binding protein 1" evidence="3">
    <location>
        <begin position="18"/>
        <end position="1102"/>
    </location>
</feature>
<dbReference type="InParanoid" id="A0A163ITZ8"/>
<dbReference type="Gene3D" id="2.130.10.10">
    <property type="entry name" value="YVTN repeat-like/Quinoprotein amine dehydrogenase"/>
    <property type="match status" value="3"/>
</dbReference>
<dbReference type="STRING" id="4829.A0A163ITZ8"/>
<feature type="domain" description="RSE1/DDB1/CPSF1 first beta-propeller" evidence="5">
    <location>
        <begin position="33"/>
        <end position="368"/>
    </location>
</feature>
<dbReference type="OrthoDB" id="433457at2759"/>
<keyword evidence="2" id="KW-0539">Nucleus</keyword>
<feature type="domain" description="RSE1/DDB1/CPSF1 C-terminal" evidence="4">
    <location>
        <begin position="790"/>
        <end position="1068"/>
    </location>
</feature>
<dbReference type="OMA" id="EHYLEMS"/>
<dbReference type="AlphaFoldDB" id="A0A163ITZ8"/>
<feature type="domain" description="RSE1/DDB1/CPSF1 second beta-propeller" evidence="6">
    <location>
        <begin position="422"/>
        <end position="722"/>
    </location>
</feature>
<accession>A0A163ITZ8</accession>
<organism evidence="7">
    <name type="scientific">Absidia glauca</name>
    <name type="common">Pin mould</name>
    <dbReference type="NCBI Taxonomy" id="4829"/>
    <lineage>
        <taxon>Eukaryota</taxon>
        <taxon>Fungi</taxon>
        <taxon>Fungi incertae sedis</taxon>
        <taxon>Mucoromycota</taxon>
        <taxon>Mucoromycotina</taxon>
        <taxon>Mucoromycetes</taxon>
        <taxon>Mucorales</taxon>
        <taxon>Cunninghamellaceae</taxon>
        <taxon>Absidia</taxon>
    </lineage>
</organism>
<feature type="signal peptide" evidence="3">
    <location>
        <begin position="1"/>
        <end position="17"/>
    </location>
</feature>
<evidence type="ECO:0000259" key="6">
    <source>
        <dbReference type="Pfam" id="PF23726"/>
    </source>
</evidence>
<evidence type="ECO:0000259" key="5">
    <source>
        <dbReference type="Pfam" id="PF10433"/>
    </source>
</evidence>
<evidence type="ECO:0008006" key="9">
    <source>
        <dbReference type="Google" id="ProtNLM"/>
    </source>
</evidence>
<dbReference type="InterPro" id="IPR015943">
    <property type="entry name" value="WD40/YVTN_repeat-like_dom_sf"/>
</dbReference>
<name>A0A163ITZ8_ABSGL</name>
<dbReference type="Pfam" id="PF23726">
    <property type="entry name" value="Beta-prop_RSE1_2nd"/>
    <property type="match status" value="1"/>
</dbReference>
<dbReference type="GO" id="GO:0003676">
    <property type="term" value="F:nucleic acid binding"/>
    <property type="evidence" value="ECO:0007669"/>
    <property type="project" value="InterPro"/>
</dbReference>
<dbReference type="InterPro" id="IPR050358">
    <property type="entry name" value="RSE1/DDB1/CFT1"/>
</dbReference>
<dbReference type="SUPFAM" id="SSF51004">
    <property type="entry name" value="C-terminal (heme d1) domain of cytochrome cd1-nitrite reductase"/>
    <property type="match status" value="1"/>
</dbReference>
<evidence type="ECO:0000313" key="8">
    <source>
        <dbReference type="Proteomes" id="UP000078561"/>
    </source>
</evidence>
<dbReference type="FunCoup" id="A0A163ITZ8">
    <property type="interactions" value="1074"/>
</dbReference>
<dbReference type="PANTHER" id="PTHR10644">
    <property type="entry name" value="DNA REPAIR/RNA PROCESSING CPSF FAMILY"/>
    <property type="match status" value="1"/>
</dbReference>
<evidence type="ECO:0000256" key="2">
    <source>
        <dbReference type="ARBA" id="ARBA00023242"/>
    </source>
</evidence>
<dbReference type="InterPro" id="IPR004871">
    <property type="entry name" value="RSE1/DDB1/CPSF1_C"/>
</dbReference>
<protein>
    <recommendedName>
        <fullName evidence="9">DNA damage-binding protein 1</fullName>
    </recommendedName>
</protein>
<dbReference type="InterPro" id="IPR011048">
    <property type="entry name" value="Haem_d1_sf"/>
</dbReference>
<reference evidence="7" key="1">
    <citation type="submission" date="2016-04" db="EMBL/GenBank/DDBJ databases">
        <authorList>
            <person name="Evans L.H."/>
            <person name="Alamgir A."/>
            <person name="Owens N."/>
            <person name="Weber N.D."/>
            <person name="Virtaneva K."/>
            <person name="Barbian K."/>
            <person name="Babar A."/>
            <person name="Rosenke K."/>
        </authorList>
    </citation>
    <scope>NUCLEOTIDE SEQUENCE [LARGE SCALE GENOMIC DNA]</scope>
    <source>
        <strain evidence="7">CBS 101.48</strain>
    </source>
</reference>
<dbReference type="Pfam" id="PF10433">
    <property type="entry name" value="Beta-prop_RSE1_1st"/>
    <property type="match status" value="1"/>
</dbReference>
<evidence type="ECO:0000256" key="1">
    <source>
        <dbReference type="ARBA" id="ARBA00004123"/>
    </source>
</evidence>
<dbReference type="InterPro" id="IPR018846">
    <property type="entry name" value="Beta-prop_RSE1/DDB1/CPSF1_1st"/>
</dbReference>